<dbReference type="STRING" id="1122247.GCA_000379865_03018"/>
<evidence type="ECO:0000313" key="3">
    <source>
        <dbReference type="Proteomes" id="UP000006265"/>
    </source>
</evidence>
<evidence type="ECO:0000259" key="1">
    <source>
        <dbReference type="Pfam" id="PF13577"/>
    </source>
</evidence>
<organism evidence="2 3">
    <name type="scientific">Mycolicibacterium hassiacum (strain DSM 44199 / CIP 105218 / JCM 12690 / 3849)</name>
    <name type="common">Mycobacterium hassiacum</name>
    <dbReference type="NCBI Taxonomy" id="1122247"/>
    <lineage>
        <taxon>Bacteria</taxon>
        <taxon>Bacillati</taxon>
        <taxon>Actinomycetota</taxon>
        <taxon>Actinomycetes</taxon>
        <taxon>Mycobacteriales</taxon>
        <taxon>Mycobacteriaceae</taxon>
        <taxon>Mycolicibacterium</taxon>
    </lineage>
</organism>
<evidence type="ECO:0000313" key="2">
    <source>
        <dbReference type="EMBL" id="EKF24820.1"/>
    </source>
</evidence>
<feature type="domain" description="SnoaL-like" evidence="1">
    <location>
        <begin position="5"/>
        <end position="141"/>
    </location>
</feature>
<dbReference type="PATRIC" id="fig|1122247.3.peg.1149"/>
<dbReference type="Gene3D" id="3.10.450.50">
    <property type="match status" value="1"/>
</dbReference>
<accession>K5BC17</accession>
<comment type="caution">
    <text evidence="2">The sequence shown here is derived from an EMBL/GenBank/DDBJ whole genome shotgun (WGS) entry which is preliminary data.</text>
</comment>
<gene>
    <name evidence="2" type="ORF">C731_1192</name>
</gene>
<proteinExistence type="predicted"/>
<protein>
    <submittedName>
        <fullName evidence="2">SnoaL-like domain protein</fullName>
    </submittedName>
</protein>
<dbReference type="Proteomes" id="UP000006265">
    <property type="component" value="Unassembled WGS sequence"/>
</dbReference>
<sequence>MELAALADRLAITELLYRYAELVDAGDFDGVGALLARARFGPDGPGEQGVTGAGAIAALFAATTRRYPGHGNTPRTRHLVLNPIVELRGPDAAAARSTFCVVQQTETVPLQPIVVGRYADTFARDRSADSPHRGWYFAERRVAVEMVGDVSAHLAVDPRDFGGQALGRP</sequence>
<dbReference type="eggNOG" id="COG5517">
    <property type="taxonomic scope" value="Bacteria"/>
</dbReference>
<reference evidence="2 3" key="1">
    <citation type="journal article" date="2012" name="J. Bacteriol.">
        <title>Genome sequence of Mycobacterium hassiacum DSM 44199, a rare source of heat-stable mycobacterial proteins.</title>
        <authorList>
            <person name="Tiago I."/>
            <person name="Maranha A."/>
            <person name="Mendes V."/>
            <person name="Alarico S."/>
            <person name="Moynihan P.J."/>
            <person name="Clarke A.J."/>
            <person name="Macedo-Ribeiro S."/>
            <person name="Pereira P.J."/>
            <person name="Empadinhas N."/>
        </authorList>
    </citation>
    <scope>NUCLEOTIDE SEQUENCE [LARGE SCALE GENOMIC DNA]</scope>
    <source>
        <strain evidence="3">DSM 44199 / CIP 105218 / JCM 12690 / 3849</strain>
    </source>
</reference>
<dbReference type="InterPro" id="IPR037401">
    <property type="entry name" value="SnoaL-like"/>
</dbReference>
<dbReference type="Pfam" id="PF13577">
    <property type="entry name" value="SnoaL_4"/>
    <property type="match status" value="1"/>
</dbReference>
<dbReference type="InterPro" id="IPR032710">
    <property type="entry name" value="NTF2-like_dom_sf"/>
</dbReference>
<keyword evidence="3" id="KW-1185">Reference proteome</keyword>
<name>K5BC17_MYCHD</name>
<dbReference type="SUPFAM" id="SSF54427">
    <property type="entry name" value="NTF2-like"/>
    <property type="match status" value="1"/>
</dbReference>
<dbReference type="RefSeq" id="WP_005625584.1">
    <property type="nucleotide sequence ID" value="NZ_AMRA01000028.1"/>
</dbReference>
<dbReference type="EMBL" id="AMRA01000028">
    <property type="protein sequence ID" value="EKF24820.1"/>
    <property type="molecule type" value="Genomic_DNA"/>
</dbReference>
<dbReference type="AlphaFoldDB" id="K5BC17"/>